<accession>A0A3L6Q955</accession>
<reference evidence="3" key="1">
    <citation type="journal article" date="2019" name="Nat. Commun.">
        <title>The genome of broomcorn millet.</title>
        <authorList>
            <person name="Zou C."/>
            <person name="Miki D."/>
            <person name="Li D."/>
            <person name="Tang Q."/>
            <person name="Xiao L."/>
            <person name="Rajput S."/>
            <person name="Deng P."/>
            <person name="Jia W."/>
            <person name="Huang R."/>
            <person name="Zhang M."/>
            <person name="Sun Y."/>
            <person name="Hu J."/>
            <person name="Fu X."/>
            <person name="Schnable P.S."/>
            <person name="Li F."/>
            <person name="Zhang H."/>
            <person name="Feng B."/>
            <person name="Zhu X."/>
            <person name="Liu R."/>
            <person name="Schnable J.C."/>
            <person name="Zhu J.-K."/>
            <person name="Zhang H."/>
        </authorList>
    </citation>
    <scope>NUCLEOTIDE SEQUENCE [LARGE SCALE GENOMIC DNA]</scope>
</reference>
<dbReference type="OrthoDB" id="16820at2759"/>
<dbReference type="PROSITE" id="PS51819">
    <property type="entry name" value="VOC"/>
    <property type="match status" value="1"/>
</dbReference>
<dbReference type="PANTHER" id="PTHR46142:SF4">
    <property type="entry name" value="OS04G0538900 PROTEIN"/>
    <property type="match status" value="1"/>
</dbReference>
<comment type="caution">
    <text evidence="2">The sequence shown here is derived from an EMBL/GenBank/DDBJ whole genome shotgun (WGS) entry which is preliminary data.</text>
</comment>
<sequence length="215" mass="23371">MAMELGSDEEPGADVPLVRLNHVSFQCASVEESAAFYQRVLGFQLVKRPASLDFRGAWLHKYGMGIHLLQRGSDPDAPPVARPPAAINPKDNHISFQVTAAVSVHRLQSTMLRIRRVLARRSTANVVVHALFADGMVQCADMGLMKARLGGMRLEFVAARVRDGETVVEQLFFHDPDGNMIEICDCEKLPVIPLAGAAAAGLPDLVVPAPRDVRG</sequence>
<dbReference type="EMBL" id="PQIB02000013">
    <property type="protein sequence ID" value="RLM75175.1"/>
    <property type="molecule type" value="Genomic_DNA"/>
</dbReference>
<evidence type="ECO:0000313" key="2">
    <source>
        <dbReference type="EMBL" id="RLM75175.1"/>
    </source>
</evidence>
<dbReference type="PANTHER" id="PTHR46142">
    <property type="match status" value="1"/>
</dbReference>
<keyword evidence="3" id="KW-1185">Reference proteome</keyword>
<dbReference type="SUPFAM" id="SSF54593">
    <property type="entry name" value="Glyoxalase/Bleomycin resistance protein/Dihydroxybiphenyl dioxygenase"/>
    <property type="match status" value="1"/>
</dbReference>
<organism evidence="2 3">
    <name type="scientific">Panicum miliaceum</name>
    <name type="common">Proso millet</name>
    <name type="synonym">Broomcorn millet</name>
    <dbReference type="NCBI Taxonomy" id="4540"/>
    <lineage>
        <taxon>Eukaryota</taxon>
        <taxon>Viridiplantae</taxon>
        <taxon>Streptophyta</taxon>
        <taxon>Embryophyta</taxon>
        <taxon>Tracheophyta</taxon>
        <taxon>Spermatophyta</taxon>
        <taxon>Magnoliopsida</taxon>
        <taxon>Liliopsida</taxon>
        <taxon>Poales</taxon>
        <taxon>Poaceae</taxon>
        <taxon>PACMAD clade</taxon>
        <taxon>Panicoideae</taxon>
        <taxon>Panicodae</taxon>
        <taxon>Paniceae</taxon>
        <taxon>Panicinae</taxon>
        <taxon>Panicum</taxon>
        <taxon>Panicum sect. Panicum</taxon>
    </lineage>
</organism>
<dbReference type="InterPro" id="IPR004360">
    <property type="entry name" value="Glyas_Fos-R_dOase_dom"/>
</dbReference>
<dbReference type="InterPro" id="IPR037523">
    <property type="entry name" value="VOC_core"/>
</dbReference>
<proteinExistence type="predicted"/>
<dbReference type="Pfam" id="PF00903">
    <property type="entry name" value="Glyoxalase"/>
    <property type="match status" value="1"/>
</dbReference>
<protein>
    <recommendedName>
        <fullName evidence="1">VOC domain-containing protein</fullName>
    </recommendedName>
</protein>
<dbReference type="Proteomes" id="UP000275267">
    <property type="component" value="Unassembled WGS sequence"/>
</dbReference>
<gene>
    <name evidence="2" type="ORF">C2845_PM15G15940</name>
</gene>
<feature type="domain" description="VOC" evidence="1">
    <location>
        <begin position="19"/>
        <end position="186"/>
    </location>
</feature>
<evidence type="ECO:0000259" key="1">
    <source>
        <dbReference type="PROSITE" id="PS51819"/>
    </source>
</evidence>
<dbReference type="AlphaFoldDB" id="A0A3L6Q955"/>
<dbReference type="Gene3D" id="3.10.180.10">
    <property type="entry name" value="2,3-Dihydroxybiphenyl 1,2-Dioxygenase, domain 1"/>
    <property type="match status" value="1"/>
</dbReference>
<name>A0A3L6Q955_PANMI</name>
<dbReference type="InterPro" id="IPR029068">
    <property type="entry name" value="Glyas_Bleomycin-R_OHBP_Dase"/>
</dbReference>
<evidence type="ECO:0000313" key="3">
    <source>
        <dbReference type="Proteomes" id="UP000275267"/>
    </source>
</evidence>